<dbReference type="EMBL" id="CM016556">
    <property type="protein sequence ID" value="TKW12726.1"/>
    <property type="molecule type" value="Genomic_DNA"/>
</dbReference>
<evidence type="ECO:0000256" key="1">
    <source>
        <dbReference type="SAM" id="SignalP"/>
    </source>
</evidence>
<keyword evidence="1" id="KW-0732">Signal</keyword>
<gene>
    <name evidence="2" type="ORF">SEVIR_5G054550v2</name>
</gene>
<name>A0A4V6D628_SETVI</name>
<protein>
    <recommendedName>
        <fullName evidence="4">Secreted protein</fullName>
    </recommendedName>
</protein>
<organism evidence="2 3">
    <name type="scientific">Setaria viridis</name>
    <name type="common">Green bristlegrass</name>
    <name type="synonym">Setaria italica subsp. viridis</name>
    <dbReference type="NCBI Taxonomy" id="4556"/>
    <lineage>
        <taxon>Eukaryota</taxon>
        <taxon>Viridiplantae</taxon>
        <taxon>Streptophyta</taxon>
        <taxon>Embryophyta</taxon>
        <taxon>Tracheophyta</taxon>
        <taxon>Spermatophyta</taxon>
        <taxon>Magnoliopsida</taxon>
        <taxon>Liliopsida</taxon>
        <taxon>Poales</taxon>
        <taxon>Poaceae</taxon>
        <taxon>PACMAD clade</taxon>
        <taxon>Panicoideae</taxon>
        <taxon>Panicodae</taxon>
        <taxon>Paniceae</taxon>
        <taxon>Cenchrinae</taxon>
        <taxon>Setaria</taxon>
    </lineage>
</organism>
<evidence type="ECO:0008006" key="4">
    <source>
        <dbReference type="Google" id="ProtNLM"/>
    </source>
</evidence>
<dbReference type="Proteomes" id="UP000298652">
    <property type="component" value="Chromosome 5"/>
</dbReference>
<evidence type="ECO:0000313" key="3">
    <source>
        <dbReference type="Proteomes" id="UP000298652"/>
    </source>
</evidence>
<accession>A0A4V6D628</accession>
<sequence length="113" mass="12680">MFCAFLLAVCMFVPSSSLLFRLRLALVVGWCCGSASVLFRHLCSVDALLVGGASKSNAGWCFHRFRHSSSRIPPLGWRWMVVRGARRSCRCRHRLQERSLSLVSCGLCALRHP</sequence>
<proteinExistence type="predicted"/>
<feature type="chain" id="PRO_5020801287" description="Secreted protein" evidence="1">
    <location>
        <begin position="18"/>
        <end position="113"/>
    </location>
</feature>
<feature type="signal peptide" evidence="1">
    <location>
        <begin position="1"/>
        <end position="17"/>
    </location>
</feature>
<dbReference type="Gramene" id="TKW12726">
    <property type="protein sequence ID" value="TKW12726"/>
    <property type="gene ID" value="SEVIR_5G054550v2"/>
</dbReference>
<dbReference type="AlphaFoldDB" id="A0A4V6D628"/>
<reference evidence="2" key="1">
    <citation type="submission" date="2019-03" db="EMBL/GenBank/DDBJ databases">
        <title>WGS assembly of Setaria viridis.</title>
        <authorList>
            <person name="Huang P."/>
            <person name="Jenkins J."/>
            <person name="Grimwood J."/>
            <person name="Barry K."/>
            <person name="Healey A."/>
            <person name="Mamidi S."/>
            <person name="Sreedasyam A."/>
            <person name="Shu S."/>
            <person name="Feldman M."/>
            <person name="Wu J."/>
            <person name="Yu Y."/>
            <person name="Chen C."/>
            <person name="Johnson J."/>
            <person name="Rokhsar D."/>
            <person name="Baxter I."/>
            <person name="Schmutz J."/>
            <person name="Brutnell T."/>
            <person name="Kellogg E."/>
        </authorList>
    </citation>
    <scope>NUCLEOTIDE SEQUENCE [LARGE SCALE GENOMIC DNA]</scope>
</reference>
<evidence type="ECO:0000313" key="2">
    <source>
        <dbReference type="EMBL" id="TKW12726.1"/>
    </source>
</evidence>
<keyword evidence="3" id="KW-1185">Reference proteome</keyword>